<protein>
    <submittedName>
        <fullName evidence="9">PLD nuclease N-terminal domain-containing protein</fullName>
    </submittedName>
</protein>
<feature type="compositionally biased region" description="Basic and acidic residues" evidence="6">
    <location>
        <begin position="123"/>
        <end position="143"/>
    </location>
</feature>
<feature type="region of interest" description="Disordered" evidence="6">
    <location>
        <begin position="62"/>
        <end position="153"/>
    </location>
</feature>
<feature type="compositionally biased region" description="Low complexity" evidence="6">
    <location>
        <begin position="144"/>
        <end position="153"/>
    </location>
</feature>
<accession>A0ABY9VUP5</accession>
<name>A0ABY9VUP5_9ACTN</name>
<proteinExistence type="predicted"/>
<evidence type="ECO:0000256" key="2">
    <source>
        <dbReference type="ARBA" id="ARBA00022475"/>
    </source>
</evidence>
<keyword evidence="10" id="KW-1185">Reference proteome</keyword>
<evidence type="ECO:0000313" key="9">
    <source>
        <dbReference type="EMBL" id="WNF27654.1"/>
    </source>
</evidence>
<keyword evidence="2" id="KW-1003">Cell membrane</keyword>
<dbReference type="InterPro" id="IPR027379">
    <property type="entry name" value="CLS_N"/>
</dbReference>
<gene>
    <name evidence="9" type="ORF">RI138_12895</name>
</gene>
<evidence type="ECO:0000256" key="3">
    <source>
        <dbReference type="ARBA" id="ARBA00022692"/>
    </source>
</evidence>
<dbReference type="Pfam" id="PF13396">
    <property type="entry name" value="PLDc_N"/>
    <property type="match status" value="1"/>
</dbReference>
<evidence type="ECO:0000256" key="6">
    <source>
        <dbReference type="SAM" id="MobiDB-lite"/>
    </source>
</evidence>
<dbReference type="Proteomes" id="UP001303236">
    <property type="component" value="Chromosome"/>
</dbReference>
<evidence type="ECO:0000313" key="10">
    <source>
        <dbReference type="Proteomes" id="UP001303236"/>
    </source>
</evidence>
<feature type="domain" description="Cardiolipin synthase N-terminal" evidence="8">
    <location>
        <begin position="11"/>
        <end position="55"/>
    </location>
</feature>
<dbReference type="EMBL" id="CP134500">
    <property type="protein sequence ID" value="WNF27654.1"/>
    <property type="molecule type" value="Genomic_DNA"/>
</dbReference>
<keyword evidence="3 7" id="KW-0812">Transmembrane</keyword>
<organism evidence="9 10">
    <name type="scientific">Streptomyces durocortorensis</name>
    <dbReference type="NCBI Taxonomy" id="2811104"/>
    <lineage>
        <taxon>Bacteria</taxon>
        <taxon>Bacillati</taxon>
        <taxon>Actinomycetota</taxon>
        <taxon>Actinomycetes</taxon>
        <taxon>Kitasatosporales</taxon>
        <taxon>Streptomycetaceae</taxon>
        <taxon>Streptomyces</taxon>
    </lineage>
</organism>
<comment type="subcellular location">
    <subcellularLocation>
        <location evidence="1">Cell membrane</location>
        <topology evidence="1">Multi-pass membrane protein</topology>
    </subcellularLocation>
</comment>
<evidence type="ECO:0000256" key="4">
    <source>
        <dbReference type="ARBA" id="ARBA00022989"/>
    </source>
</evidence>
<evidence type="ECO:0000256" key="7">
    <source>
        <dbReference type="SAM" id="Phobius"/>
    </source>
</evidence>
<feature type="transmembrane region" description="Helical" evidence="7">
    <location>
        <begin position="34"/>
        <end position="54"/>
    </location>
</feature>
<sequence>MRALMILVPMALMIYAFIDCLNTPEEETKHLPKIAWVFIILLFWVVGSIGWLVAGKVRHGAAGVGAPSSWQRGRRTQWVAPDDNPDFLKSLKGDSPKDDSGKDDGGGGGKDAAEPKAPQPEAPRPDAESDAEKDRIRRERSTGPDDTAPPATP</sequence>
<evidence type="ECO:0000256" key="5">
    <source>
        <dbReference type="ARBA" id="ARBA00023136"/>
    </source>
</evidence>
<keyword evidence="5 7" id="KW-0472">Membrane</keyword>
<feature type="compositionally biased region" description="Basic and acidic residues" evidence="6">
    <location>
        <begin position="89"/>
        <end position="105"/>
    </location>
</feature>
<evidence type="ECO:0000256" key="1">
    <source>
        <dbReference type="ARBA" id="ARBA00004651"/>
    </source>
</evidence>
<keyword evidence="4 7" id="KW-1133">Transmembrane helix</keyword>
<reference evidence="9 10" key="1">
    <citation type="submission" date="2023-09" db="EMBL/GenBank/DDBJ databases">
        <title>Genome completion map analysis of the actinomycetes C11-1.</title>
        <authorList>
            <person name="Qin P."/>
            <person name="Guan P."/>
        </authorList>
    </citation>
    <scope>NUCLEOTIDE SEQUENCE [LARGE SCALE GENOMIC DNA]</scope>
    <source>
        <strain evidence="9 10">C11-1</strain>
    </source>
</reference>
<evidence type="ECO:0000259" key="8">
    <source>
        <dbReference type="Pfam" id="PF13396"/>
    </source>
</evidence>